<dbReference type="InterPro" id="IPR002539">
    <property type="entry name" value="MaoC-like_dom"/>
</dbReference>
<feature type="domain" description="MaoC-like" evidence="2">
    <location>
        <begin position="3"/>
        <end position="92"/>
    </location>
</feature>
<feature type="region of interest" description="Disordered" evidence="1">
    <location>
        <begin position="427"/>
        <end position="446"/>
    </location>
</feature>
<evidence type="ECO:0000313" key="3">
    <source>
        <dbReference type="EMBL" id="MBB4084123.1"/>
    </source>
</evidence>
<dbReference type="AlphaFoldDB" id="A0A7W6NQN9"/>
<dbReference type="CDD" id="cd03441">
    <property type="entry name" value="R_hydratase_like"/>
    <property type="match status" value="1"/>
</dbReference>
<evidence type="ECO:0000256" key="1">
    <source>
        <dbReference type="SAM" id="MobiDB-lite"/>
    </source>
</evidence>
<evidence type="ECO:0000259" key="2">
    <source>
        <dbReference type="Pfam" id="PF01575"/>
    </source>
</evidence>
<dbReference type="EMBL" id="JACIDM010000003">
    <property type="protein sequence ID" value="MBB4084123.1"/>
    <property type="molecule type" value="Genomic_DNA"/>
</dbReference>
<reference evidence="3 4" key="1">
    <citation type="submission" date="2020-08" db="EMBL/GenBank/DDBJ databases">
        <title>Genomic Encyclopedia of Type Strains, Phase IV (KMG-IV): sequencing the most valuable type-strain genomes for metagenomic binning, comparative biology and taxonomic classification.</title>
        <authorList>
            <person name="Goeker M."/>
        </authorList>
    </citation>
    <scope>NUCLEOTIDE SEQUENCE [LARGE SCALE GENOMIC DNA]</scope>
    <source>
        <strain evidence="3 4">DSM 23960</strain>
    </source>
</reference>
<comment type="caution">
    <text evidence="3">The sequence shown here is derived from an EMBL/GenBank/DDBJ whole genome shotgun (WGS) entry which is preliminary data.</text>
</comment>
<sequence>MTRRTFTAADQLDFAALSGDFNPLHVDPVHARRLMFGAPAVHGVHTLLWCLDQWAAQTEGPFSLRSLKATFARPLRVDQAVEMTVRKDDGGKVRLLATSGADTIARIDFQWEASAPATTAVKAASFAAAAPVEHHAYDGLEGTLPLALDPPLAARLLPRLAARLAPEQVAAVLATTRLVGMESPGLHSVFSELDLTFTGAGADPIAWSVTQADTRFGLVVMELRSPSLEGEVRAFIRPAPRKQLSFAAARGLVPVDAFAGQRAVVVGGSRGLGEVAVKLLAAGGAEVMATYHQGAADAQSLVNEISAGGGAAASASLNVLDPGAAGDDLAGWAPTHLYYFATPFIATGPRGGFLQSLFETFSAYYVSGFTGTVNRFDGPQLKGVFSPSSVFVEDAPDTLIEYATAKAAGEYVADLLQKRRPELRVSRPRLPKMDTDQTATLGEGQDADPAPVILRELLDFARP</sequence>
<gene>
    <name evidence="3" type="ORF">GGR12_003011</name>
</gene>
<dbReference type="Gene3D" id="3.40.50.720">
    <property type="entry name" value="NAD(P)-binding Rossmann-like Domain"/>
    <property type="match status" value="1"/>
</dbReference>
<dbReference type="SUPFAM" id="SSF51735">
    <property type="entry name" value="NAD(P)-binding Rossmann-fold domains"/>
    <property type="match status" value="1"/>
</dbReference>
<dbReference type="Pfam" id="PF01575">
    <property type="entry name" value="MaoC_dehydratas"/>
    <property type="match status" value="1"/>
</dbReference>
<accession>A0A7W6NQN9</accession>
<keyword evidence="4" id="KW-1185">Reference proteome</keyword>
<name>A0A7W6NQN9_9CAUL</name>
<protein>
    <submittedName>
        <fullName evidence="3">Acyl dehydratase</fullName>
    </submittedName>
</protein>
<dbReference type="Proteomes" id="UP000529946">
    <property type="component" value="Unassembled WGS sequence"/>
</dbReference>
<dbReference type="RefSeq" id="WP_183205312.1">
    <property type="nucleotide sequence ID" value="NZ_BAAAER010000003.1"/>
</dbReference>
<dbReference type="InterPro" id="IPR036291">
    <property type="entry name" value="NAD(P)-bd_dom_sf"/>
</dbReference>
<evidence type="ECO:0000313" key="4">
    <source>
        <dbReference type="Proteomes" id="UP000529946"/>
    </source>
</evidence>
<dbReference type="Gene3D" id="3.10.129.10">
    <property type="entry name" value="Hotdog Thioesterase"/>
    <property type="match status" value="1"/>
</dbReference>
<dbReference type="SUPFAM" id="SSF54637">
    <property type="entry name" value="Thioesterase/thiol ester dehydrase-isomerase"/>
    <property type="match status" value="1"/>
</dbReference>
<organism evidence="3 4">
    <name type="scientific">Brevundimonas lenta</name>
    <dbReference type="NCBI Taxonomy" id="424796"/>
    <lineage>
        <taxon>Bacteria</taxon>
        <taxon>Pseudomonadati</taxon>
        <taxon>Pseudomonadota</taxon>
        <taxon>Alphaproteobacteria</taxon>
        <taxon>Caulobacterales</taxon>
        <taxon>Caulobacteraceae</taxon>
        <taxon>Brevundimonas</taxon>
    </lineage>
</organism>
<proteinExistence type="predicted"/>
<dbReference type="InterPro" id="IPR029069">
    <property type="entry name" value="HotDog_dom_sf"/>
</dbReference>